<dbReference type="AlphaFoldDB" id="A0AAV0AJV5"/>
<gene>
    <name evidence="4" type="ORF">PPACK8108_LOCUS2762</name>
</gene>
<keyword evidence="5" id="KW-1185">Reference proteome</keyword>
<feature type="transmembrane region" description="Helical" evidence="2">
    <location>
        <begin position="108"/>
        <end position="126"/>
    </location>
</feature>
<reference evidence="4" key="1">
    <citation type="submission" date="2022-06" db="EMBL/GenBank/DDBJ databases">
        <authorList>
            <consortium name="SYNGENTA / RWTH Aachen University"/>
        </authorList>
    </citation>
    <scope>NUCLEOTIDE SEQUENCE</scope>
</reference>
<dbReference type="Proteomes" id="UP001153365">
    <property type="component" value="Unassembled WGS sequence"/>
</dbReference>
<organism evidence="4 5">
    <name type="scientific">Phakopsora pachyrhizi</name>
    <name type="common">Asian soybean rust disease fungus</name>
    <dbReference type="NCBI Taxonomy" id="170000"/>
    <lineage>
        <taxon>Eukaryota</taxon>
        <taxon>Fungi</taxon>
        <taxon>Dikarya</taxon>
        <taxon>Basidiomycota</taxon>
        <taxon>Pucciniomycotina</taxon>
        <taxon>Pucciniomycetes</taxon>
        <taxon>Pucciniales</taxon>
        <taxon>Phakopsoraceae</taxon>
        <taxon>Phakopsora</taxon>
    </lineage>
</organism>
<evidence type="ECO:0000313" key="5">
    <source>
        <dbReference type="Proteomes" id="UP001153365"/>
    </source>
</evidence>
<feature type="region of interest" description="Disordered" evidence="1">
    <location>
        <begin position="285"/>
        <end position="305"/>
    </location>
</feature>
<feature type="transmembrane region" description="Helical" evidence="2">
    <location>
        <begin position="187"/>
        <end position="210"/>
    </location>
</feature>
<evidence type="ECO:0000256" key="1">
    <source>
        <dbReference type="SAM" id="MobiDB-lite"/>
    </source>
</evidence>
<comment type="caution">
    <text evidence="4">The sequence shown here is derived from an EMBL/GenBank/DDBJ whole genome shotgun (WGS) entry which is preliminary data.</text>
</comment>
<feature type="transmembrane region" description="Helical" evidence="2">
    <location>
        <begin position="67"/>
        <end position="88"/>
    </location>
</feature>
<dbReference type="Pfam" id="PF20151">
    <property type="entry name" value="DUF6533"/>
    <property type="match status" value="1"/>
</dbReference>
<feature type="domain" description="DUF6533" evidence="3">
    <location>
        <begin position="37"/>
        <end position="83"/>
    </location>
</feature>
<dbReference type="InterPro" id="IPR045340">
    <property type="entry name" value="DUF6533"/>
</dbReference>
<evidence type="ECO:0000313" key="4">
    <source>
        <dbReference type="EMBL" id="CAH7668278.1"/>
    </source>
</evidence>
<keyword evidence="2" id="KW-0472">Membrane</keyword>
<feature type="transmembrane region" description="Helical" evidence="2">
    <location>
        <begin position="138"/>
        <end position="158"/>
    </location>
</feature>
<protein>
    <submittedName>
        <fullName evidence="4">Expressed protein</fullName>
    </submittedName>
</protein>
<feature type="transmembrane region" description="Helical" evidence="2">
    <location>
        <begin position="230"/>
        <end position="250"/>
    </location>
</feature>
<feature type="transmembrane region" description="Helical" evidence="2">
    <location>
        <begin position="30"/>
        <end position="55"/>
    </location>
</feature>
<evidence type="ECO:0000259" key="3">
    <source>
        <dbReference type="Pfam" id="PF20151"/>
    </source>
</evidence>
<proteinExistence type="predicted"/>
<name>A0AAV0AJV5_PHAPC</name>
<keyword evidence="2" id="KW-1133">Transmembrane helix</keyword>
<dbReference type="EMBL" id="CALTRL010000460">
    <property type="protein sequence ID" value="CAH7668278.1"/>
    <property type="molecule type" value="Genomic_DNA"/>
</dbReference>
<evidence type="ECO:0000256" key="2">
    <source>
        <dbReference type="SAM" id="Phobius"/>
    </source>
</evidence>
<sequence length="305" mass="34097">MSDRITAASSAPGSLVLILDPFDSLENVSYFRMIISAAFAISLWDWLCLLPFEYTMVWKKLFKERKITLAASFYFFTRYLTLILFGISTGRSISFFGSVKECESWNKVLIFLSMFVTWAAEAVMALRCWNVWLRNNSIGILMIILMLSEISVMSLMAIKRLSDKEYFVVVDGAVSCIPMGKSFGIRWIIMLSTPVIVTALIFIISAIGILRVRQTVGNSAFLSKLAKDGLLYVGLSLTIYSTTLIAFITGGNILKASGSSISFLLPATMVSRLILKQQSIVSKEENSTDQGSRKTLWERPITEKS</sequence>
<accession>A0AAV0AJV5</accession>
<keyword evidence="2" id="KW-0812">Transmembrane</keyword>